<evidence type="ECO:0000313" key="1">
    <source>
        <dbReference type="EMBL" id="RWS02163.1"/>
    </source>
</evidence>
<dbReference type="OrthoDB" id="6436543at2759"/>
<dbReference type="GO" id="GO:0003676">
    <property type="term" value="F:nucleic acid binding"/>
    <property type="evidence" value="ECO:0007669"/>
    <property type="project" value="InterPro"/>
</dbReference>
<accession>A0A3S3PJ15</accession>
<dbReference type="EMBL" id="NCKU01008078">
    <property type="protein sequence ID" value="RWS02163.1"/>
    <property type="molecule type" value="Genomic_DNA"/>
</dbReference>
<dbReference type="Gene3D" id="3.30.420.10">
    <property type="entry name" value="Ribonuclease H-like superfamily/Ribonuclease H"/>
    <property type="match status" value="1"/>
</dbReference>
<keyword evidence="2" id="KW-1185">Reference proteome</keyword>
<protein>
    <submittedName>
        <fullName evidence="1">Uncharacterized protein</fullName>
    </submittedName>
</protein>
<sequence>IQIVHKIPPDCFPKRVEFCRRILLEIEKDESFLKRIWFSDESHFHLDGFVNKQIYRIWGTEKPSIFLQKSSHAKK</sequence>
<proteinExistence type="predicted"/>
<dbReference type="PANTHER" id="PTHR47326:SF1">
    <property type="entry name" value="HTH PSQ-TYPE DOMAIN-CONTAINING PROTEIN"/>
    <property type="match status" value="1"/>
</dbReference>
<reference evidence="1 2" key="1">
    <citation type="journal article" date="2018" name="Gigascience">
        <title>Genomes of trombidid mites reveal novel predicted allergens and laterally-transferred genes associated with secondary metabolism.</title>
        <authorList>
            <person name="Dong X."/>
            <person name="Chaisiri K."/>
            <person name="Xia D."/>
            <person name="Armstrong S.D."/>
            <person name="Fang Y."/>
            <person name="Donnelly M.J."/>
            <person name="Kadowaki T."/>
            <person name="McGarry J.W."/>
            <person name="Darby A.C."/>
            <person name="Makepeace B.L."/>
        </authorList>
    </citation>
    <scope>NUCLEOTIDE SEQUENCE [LARGE SCALE GENOMIC DNA]</scope>
    <source>
        <strain evidence="1">UoL-WK</strain>
    </source>
</reference>
<comment type="caution">
    <text evidence="1">The sequence shown here is derived from an EMBL/GenBank/DDBJ whole genome shotgun (WGS) entry which is preliminary data.</text>
</comment>
<dbReference type="AlphaFoldDB" id="A0A3S3PJ15"/>
<feature type="non-terminal residue" evidence="1">
    <location>
        <position position="1"/>
    </location>
</feature>
<dbReference type="Proteomes" id="UP000285301">
    <property type="component" value="Unassembled WGS sequence"/>
</dbReference>
<evidence type="ECO:0000313" key="2">
    <source>
        <dbReference type="Proteomes" id="UP000285301"/>
    </source>
</evidence>
<dbReference type="PANTHER" id="PTHR47326">
    <property type="entry name" value="TRANSPOSABLE ELEMENT TC3 TRANSPOSASE-LIKE PROTEIN"/>
    <property type="match status" value="1"/>
</dbReference>
<dbReference type="InterPro" id="IPR036397">
    <property type="entry name" value="RNaseH_sf"/>
</dbReference>
<organism evidence="1 2">
    <name type="scientific">Dinothrombium tinctorium</name>
    <dbReference type="NCBI Taxonomy" id="1965070"/>
    <lineage>
        <taxon>Eukaryota</taxon>
        <taxon>Metazoa</taxon>
        <taxon>Ecdysozoa</taxon>
        <taxon>Arthropoda</taxon>
        <taxon>Chelicerata</taxon>
        <taxon>Arachnida</taxon>
        <taxon>Acari</taxon>
        <taxon>Acariformes</taxon>
        <taxon>Trombidiformes</taxon>
        <taxon>Prostigmata</taxon>
        <taxon>Anystina</taxon>
        <taxon>Parasitengona</taxon>
        <taxon>Trombidioidea</taxon>
        <taxon>Trombidiidae</taxon>
        <taxon>Dinothrombium</taxon>
    </lineage>
</organism>
<gene>
    <name evidence="1" type="ORF">B4U79_03945</name>
</gene>
<name>A0A3S3PJ15_9ACAR</name>
<dbReference type="STRING" id="1965070.A0A3S3PJ15"/>